<protein>
    <submittedName>
        <fullName evidence="1">Uncharacterized protein</fullName>
    </submittedName>
</protein>
<dbReference type="Proteomes" id="UP000271464">
    <property type="component" value="Unassembled WGS sequence"/>
</dbReference>
<gene>
    <name evidence="1" type="ORF">LAUMK4_05941</name>
</gene>
<reference evidence="1 2" key="1">
    <citation type="submission" date="2018-09" db="EMBL/GenBank/DDBJ databases">
        <authorList>
            <person name="Tagini F."/>
        </authorList>
    </citation>
    <scope>NUCLEOTIDE SEQUENCE [LARGE SCALE GENOMIC DNA]</scope>
    <source>
        <strain evidence="1 2">MK4</strain>
    </source>
</reference>
<comment type="caution">
    <text evidence="1">The sequence shown here is derived from an EMBL/GenBank/DDBJ whole genome shotgun (WGS) entry which is preliminary data.</text>
</comment>
<keyword evidence="2" id="KW-1185">Reference proteome</keyword>
<organism evidence="1 2">
    <name type="scientific">Mycobacterium persicum</name>
    <dbReference type="NCBI Taxonomy" id="1487726"/>
    <lineage>
        <taxon>Bacteria</taxon>
        <taxon>Bacillati</taxon>
        <taxon>Actinomycetota</taxon>
        <taxon>Actinomycetes</taxon>
        <taxon>Mycobacteriales</taxon>
        <taxon>Mycobacteriaceae</taxon>
        <taxon>Mycobacterium</taxon>
    </lineage>
</organism>
<name>A0ABY6RSS2_9MYCO</name>
<evidence type="ECO:0000313" key="2">
    <source>
        <dbReference type="Proteomes" id="UP000271464"/>
    </source>
</evidence>
<accession>A0ABY6RSS2</accession>
<sequence length="50" mass="5480">MLSGGIFDPSEVVVHHRKVDLAAHFGRNAIEVAQLLRVLIDQQSSLLVAE</sequence>
<dbReference type="EMBL" id="UPHM01000195">
    <property type="protein sequence ID" value="VBA33551.1"/>
    <property type="molecule type" value="Genomic_DNA"/>
</dbReference>
<evidence type="ECO:0000313" key="1">
    <source>
        <dbReference type="EMBL" id="VBA33551.1"/>
    </source>
</evidence>
<proteinExistence type="predicted"/>